<keyword evidence="3" id="KW-1185">Reference proteome</keyword>
<dbReference type="AlphaFoldDB" id="A0AAE0CP99"/>
<accession>A0AAE0CP99</accession>
<reference evidence="2" key="1">
    <citation type="journal article" date="2023" name="Plant J.">
        <title>Genome sequences and population genomics provide insights into the demographic history, inbreeding, and mutation load of two 'living fossil' tree species of Dipteronia.</title>
        <authorList>
            <person name="Feng Y."/>
            <person name="Comes H.P."/>
            <person name="Chen J."/>
            <person name="Zhu S."/>
            <person name="Lu R."/>
            <person name="Zhang X."/>
            <person name="Li P."/>
            <person name="Qiu J."/>
            <person name="Olsen K.M."/>
            <person name="Qiu Y."/>
        </authorList>
    </citation>
    <scope>NUCLEOTIDE SEQUENCE</scope>
    <source>
        <strain evidence="2">KIB01</strain>
    </source>
</reference>
<gene>
    <name evidence="2" type="ORF">Ddye_004937</name>
</gene>
<proteinExistence type="predicted"/>
<comment type="caution">
    <text evidence="2">The sequence shown here is derived from an EMBL/GenBank/DDBJ whole genome shotgun (WGS) entry which is preliminary data.</text>
</comment>
<keyword evidence="1" id="KW-0175">Coiled coil</keyword>
<organism evidence="2 3">
    <name type="scientific">Dipteronia dyeriana</name>
    <dbReference type="NCBI Taxonomy" id="168575"/>
    <lineage>
        <taxon>Eukaryota</taxon>
        <taxon>Viridiplantae</taxon>
        <taxon>Streptophyta</taxon>
        <taxon>Embryophyta</taxon>
        <taxon>Tracheophyta</taxon>
        <taxon>Spermatophyta</taxon>
        <taxon>Magnoliopsida</taxon>
        <taxon>eudicotyledons</taxon>
        <taxon>Gunneridae</taxon>
        <taxon>Pentapetalae</taxon>
        <taxon>rosids</taxon>
        <taxon>malvids</taxon>
        <taxon>Sapindales</taxon>
        <taxon>Sapindaceae</taxon>
        <taxon>Hippocastanoideae</taxon>
        <taxon>Acereae</taxon>
        <taxon>Dipteronia</taxon>
    </lineage>
</organism>
<dbReference type="Proteomes" id="UP001280121">
    <property type="component" value="Unassembled WGS sequence"/>
</dbReference>
<protein>
    <submittedName>
        <fullName evidence="2">Uncharacterized protein</fullName>
    </submittedName>
</protein>
<feature type="coiled-coil region" evidence="1">
    <location>
        <begin position="80"/>
        <end position="121"/>
    </location>
</feature>
<evidence type="ECO:0000313" key="2">
    <source>
        <dbReference type="EMBL" id="KAK2658404.1"/>
    </source>
</evidence>
<evidence type="ECO:0000256" key="1">
    <source>
        <dbReference type="SAM" id="Coils"/>
    </source>
</evidence>
<name>A0AAE0CP99_9ROSI</name>
<evidence type="ECO:0000313" key="3">
    <source>
        <dbReference type="Proteomes" id="UP001280121"/>
    </source>
</evidence>
<dbReference type="EMBL" id="JANJYI010000002">
    <property type="protein sequence ID" value="KAK2658404.1"/>
    <property type="molecule type" value="Genomic_DNA"/>
</dbReference>
<sequence>MAPPTASASARPIPLVTPDAVTSGSSILRELWADPLSMLFSMSTVKQYEKELRTHVAIELALRKTIANVHNRASASETTLEQVYLKNTELERKAARAESLNAQLELKVILAEAAVKEAREEA</sequence>